<dbReference type="Gene3D" id="3.40.50.880">
    <property type="match status" value="1"/>
</dbReference>
<dbReference type="InterPro" id="IPR009057">
    <property type="entry name" value="Homeodomain-like_sf"/>
</dbReference>
<feature type="transmembrane region" description="Helical" evidence="3">
    <location>
        <begin position="6"/>
        <end position="26"/>
    </location>
</feature>
<dbReference type="InterPro" id="IPR002818">
    <property type="entry name" value="DJ-1/PfpI"/>
</dbReference>
<dbReference type="GO" id="GO:0043565">
    <property type="term" value="F:sequence-specific DNA binding"/>
    <property type="evidence" value="ECO:0007669"/>
    <property type="project" value="InterPro"/>
</dbReference>
<gene>
    <name evidence="5" type="ORF">Y882_06775</name>
</gene>
<dbReference type="PROSITE" id="PS01124">
    <property type="entry name" value="HTH_ARAC_FAMILY_2"/>
    <property type="match status" value="1"/>
</dbReference>
<dbReference type="AlphaFoldDB" id="A0A0G9H4Y9"/>
<organism evidence="5 6">
    <name type="scientific">Dyella japonica DSM 16301</name>
    <dbReference type="NCBI Taxonomy" id="1440762"/>
    <lineage>
        <taxon>Bacteria</taxon>
        <taxon>Pseudomonadati</taxon>
        <taxon>Pseudomonadota</taxon>
        <taxon>Gammaproteobacteria</taxon>
        <taxon>Lysobacterales</taxon>
        <taxon>Rhodanobacteraceae</taxon>
        <taxon>Dyella</taxon>
    </lineage>
</organism>
<evidence type="ECO:0000256" key="1">
    <source>
        <dbReference type="ARBA" id="ARBA00023015"/>
    </source>
</evidence>
<dbReference type="InterPro" id="IPR029062">
    <property type="entry name" value="Class_I_gatase-like"/>
</dbReference>
<dbReference type="GO" id="GO:0003700">
    <property type="term" value="F:DNA-binding transcription factor activity"/>
    <property type="evidence" value="ECO:0007669"/>
    <property type="project" value="InterPro"/>
</dbReference>
<feature type="domain" description="HTH araC/xylS-type" evidence="4">
    <location>
        <begin position="221"/>
        <end position="320"/>
    </location>
</feature>
<accession>A0A0G9H4Y9</accession>
<keyword evidence="3" id="KW-1133">Transmembrane helix</keyword>
<dbReference type="PATRIC" id="fig|1440762.4.peg.717"/>
<dbReference type="Pfam" id="PF01965">
    <property type="entry name" value="DJ-1_PfpI"/>
    <property type="match status" value="1"/>
</dbReference>
<reference evidence="5 6" key="1">
    <citation type="journal article" date="2015" name="Antonie Van Leeuwenhoek">
        <title>A phylogenomic and molecular marker based taxonomic framework for the order Xanthomonadales: proposal to transfer the families Algiphilaceae and Solimonadaceae to the order Nevskiales ord. nov. and to create a new family within the order Xanthomonadales, the family Rhodanobacteraceae fam. nov., containing the genus Rhodanobacter and its closest relatives.</title>
        <authorList>
            <person name="Naushad S."/>
            <person name="Adeolu M."/>
            <person name="Wong S."/>
            <person name="Sohail M."/>
            <person name="Schellhorn H.E."/>
            <person name="Gupta R.S."/>
        </authorList>
    </citation>
    <scope>NUCLEOTIDE SEQUENCE [LARGE SCALE GENOMIC DNA]</scope>
    <source>
        <strain evidence="5 6">DSM 16301</strain>
    </source>
</reference>
<keyword evidence="3" id="KW-0472">Membrane</keyword>
<keyword evidence="3" id="KW-0812">Transmembrane</keyword>
<dbReference type="STRING" id="1440762.Y882_06775"/>
<sequence>MQTKCVLFLAFDGVLMLDMVGPLTVFRSAMHYPPLRGSAGYMTHIASPDAGVVVGIEGVPIQTELLSDFDEAAIDTIVVPGSSKIERMLQSKRIVAWLQNASARARRIASVGTGVFLLAEAGLLQHRRVTTHWAARDLLASSYPTLEVEKEAIFVRDDPIWTSAGFTAGIDLALALVEDDYGYELSMQISRKLIVYLKRTGGQPQFSQALQTQAMNANPFDALHLWLVEHYADEHLNIETLANRVHMSPRNFSRSYKKRIGRSPGKTVELFRLEAAQRLLDETSDGIESIARRCGFGDEQRMLATFKRNLGITPREYRKRRART</sequence>
<comment type="caution">
    <text evidence="5">The sequence shown here is derived from an EMBL/GenBank/DDBJ whole genome shotgun (WGS) entry which is preliminary data.</text>
</comment>
<dbReference type="Gene3D" id="1.10.10.60">
    <property type="entry name" value="Homeodomain-like"/>
    <property type="match status" value="1"/>
</dbReference>
<evidence type="ECO:0000256" key="3">
    <source>
        <dbReference type="SAM" id="Phobius"/>
    </source>
</evidence>
<dbReference type="PANTHER" id="PTHR43130">
    <property type="entry name" value="ARAC-FAMILY TRANSCRIPTIONAL REGULATOR"/>
    <property type="match status" value="1"/>
</dbReference>
<name>A0A0G9H4Y9_9GAMM</name>
<keyword evidence="1" id="KW-0805">Transcription regulation</keyword>
<dbReference type="Proteomes" id="UP000035481">
    <property type="component" value="Unassembled WGS sequence"/>
</dbReference>
<evidence type="ECO:0000313" key="5">
    <source>
        <dbReference type="EMBL" id="KLD64566.1"/>
    </source>
</evidence>
<proteinExistence type="predicted"/>
<keyword evidence="2" id="KW-0804">Transcription</keyword>
<protein>
    <submittedName>
        <fullName evidence="5">Transcriptional regulator</fullName>
    </submittedName>
</protein>
<dbReference type="SMART" id="SM00342">
    <property type="entry name" value="HTH_ARAC"/>
    <property type="match status" value="1"/>
</dbReference>
<dbReference type="SUPFAM" id="SSF46689">
    <property type="entry name" value="Homeodomain-like"/>
    <property type="match status" value="2"/>
</dbReference>
<dbReference type="PANTHER" id="PTHR43130:SF3">
    <property type="entry name" value="HTH-TYPE TRANSCRIPTIONAL REGULATOR RV1931C"/>
    <property type="match status" value="1"/>
</dbReference>
<evidence type="ECO:0000313" key="6">
    <source>
        <dbReference type="Proteomes" id="UP000035481"/>
    </source>
</evidence>
<dbReference type="OrthoDB" id="9803764at2"/>
<dbReference type="InterPro" id="IPR018060">
    <property type="entry name" value="HTH_AraC"/>
</dbReference>
<dbReference type="EMBL" id="JPLA01000015">
    <property type="protein sequence ID" value="KLD64566.1"/>
    <property type="molecule type" value="Genomic_DNA"/>
</dbReference>
<dbReference type="CDD" id="cd03137">
    <property type="entry name" value="GATase1_AraC_1"/>
    <property type="match status" value="1"/>
</dbReference>
<dbReference type="InterPro" id="IPR052158">
    <property type="entry name" value="INH-QAR"/>
</dbReference>
<evidence type="ECO:0000259" key="4">
    <source>
        <dbReference type="PROSITE" id="PS01124"/>
    </source>
</evidence>
<dbReference type="Pfam" id="PF12833">
    <property type="entry name" value="HTH_18"/>
    <property type="match status" value="1"/>
</dbReference>
<dbReference type="RefSeq" id="WP_046971119.1">
    <property type="nucleotide sequence ID" value="NZ_JPLA01000015.1"/>
</dbReference>
<dbReference type="SUPFAM" id="SSF52317">
    <property type="entry name" value="Class I glutamine amidotransferase-like"/>
    <property type="match status" value="1"/>
</dbReference>
<evidence type="ECO:0000256" key="2">
    <source>
        <dbReference type="ARBA" id="ARBA00023163"/>
    </source>
</evidence>